<dbReference type="EMBL" id="CAXKWB010010424">
    <property type="protein sequence ID" value="CAL4097929.1"/>
    <property type="molecule type" value="Genomic_DNA"/>
</dbReference>
<sequence>SAASKNIVLHTVISEYTVEPIVPFERYSEFVTLVRIVGRMLKALCKFKCLNNNTLTYLWGSTDLDLCAKIHLLQIMQLQSFPKEIVFLKNPRDEKVPDLVNNLNLYLDKNGIIRCDGRIGKTSYFEFDVVNPILLGKGHPLTKLIVEHSHKKVMHLGIQSTLNNIRLSGYWVPRPFQSIKGVISQCITCRKYNSLSFKYPKVTDLPKDRVNLVRPYVHTGIDYTGSITVKENKKECKYYMLIFTCLSIRSLHVELLPDMSVNHLVLALIRFTNLYGIPSHIYSDNGRSLIAGVNLISQVFVSSEFKEHFGLYNIKHITIPLYSPWVGRVGRD</sequence>
<protein>
    <recommendedName>
        <fullName evidence="1">Integrase catalytic domain-containing protein</fullName>
    </recommendedName>
</protein>
<accession>A0AAV2QTD8</accession>
<dbReference type="GO" id="GO:0003676">
    <property type="term" value="F:nucleic acid binding"/>
    <property type="evidence" value="ECO:0007669"/>
    <property type="project" value="InterPro"/>
</dbReference>
<dbReference type="GO" id="GO:0015074">
    <property type="term" value="P:DNA integration"/>
    <property type="evidence" value="ECO:0007669"/>
    <property type="project" value="InterPro"/>
</dbReference>
<dbReference type="InterPro" id="IPR036397">
    <property type="entry name" value="RNaseH_sf"/>
</dbReference>
<feature type="domain" description="Integrase catalytic" evidence="1">
    <location>
        <begin position="211"/>
        <end position="332"/>
    </location>
</feature>
<name>A0AAV2QTD8_MEGNR</name>
<keyword evidence="3" id="KW-1185">Reference proteome</keyword>
<dbReference type="AlphaFoldDB" id="A0AAV2QTD8"/>
<dbReference type="Pfam" id="PF17921">
    <property type="entry name" value="Integrase_H2C2"/>
    <property type="match status" value="1"/>
</dbReference>
<evidence type="ECO:0000259" key="1">
    <source>
        <dbReference type="PROSITE" id="PS50994"/>
    </source>
</evidence>
<comment type="caution">
    <text evidence="2">The sequence shown here is derived from an EMBL/GenBank/DDBJ whole genome shotgun (WGS) entry which is preliminary data.</text>
</comment>
<dbReference type="InterPro" id="IPR012337">
    <property type="entry name" value="RNaseH-like_sf"/>
</dbReference>
<dbReference type="PANTHER" id="PTHR47331">
    <property type="entry name" value="PHD-TYPE DOMAIN-CONTAINING PROTEIN"/>
    <property type="match status" value="1"/>
</dbReference>
<dbReference type="PROSITE" id="PS50994">
    <property type="entry name" value="INTEGRASE"/>
    <property type="match status" value="1"/>
</dbReference>
<evidence type="ECO:0000313" key="3">
    <source>
        <dbReference type="Proteomes" id="UP001497623"/>
    </source>
</evidence>
<dbReference type="Gene3D" id="3.30.420.10">
    <property type="entry name" value="Ribonuclease H-like superfamily/Ribonuclease H"/>
    <property type="match status" value="1"/>
</dbReference>
<dbReference type="InterPro" id="IPR001584">
    <property type="entry name" value="Integrase_cat-core"/>
</dbReference>
<dbReference type="Proteomes" id="UP001497623">
    <property type="component" value="Unassembled WGS sequence"/>
</dbReference>
<dbReference type="PANTHER" id="PTHR47331:SF5">
    <property type="entry name" value="RIBONUCLEASE H"/>
    <property type="match status" value="1"/>
</dbReference>
<organism evidence="2 3">
    <name type="scientific">Meganyctiphanes norvegica</name>
    <name type="common">Northern krill</name>
    <name type="synonym">Thysanopoda norvegica</name>
    <dbReference type="NCBI Taxonomy" id="48144"/>
    <lineage>
        <taxon>Eukaryota</taxon>
        <taxon>Metazoa</taxon>
        <taxon>Ecdysozoa</taxon>
        <taxon>Arthropoda</taxon>
        <taxon>Crustacea</taxon>
        <taxon>Multicrustacea</taxon>
        <taxon>Malacostraca</taxon>
        <taxon>Eumalacostraca</taxon>
        <taxon>Eucarida</taxon>
        <taxon>Euphausiacea</taxon>
        <taxon>Euphausiidae</taxon>
        <taxon>Meganyctiphanes</taxon>
    </lineage>
</organism>
<reference evidence="2 3" key="1">
    <citation type="submission" date="2024-05" db="EMBL/GenBank/DDBJ databases">
        <authorList>
            <person name="Wallberg A."/>
        </authorList>
    </citation>
    <scope>NUCLEOTIDE SEQUENCE [LARGE SCALE GENOMIC DNA]</scope>
</reference>
<evidence type="ECO:0000313" key="2">
    <source>
        <dbReference type="EMBL" id="CAL4097929.1"/>
    </source>
</evidence>
<gene>
    <name evidence="2" type="ORF">MNOR_LOCUS16118</name>
</gene>
<proteinExistence type="predicted"/>
<dbReference type="InterPro" id="IPR041588">
    <property type="entry name" value="Integrase_H2C2"/>
</dbReference>
<feature type="non-terminal residue" evidence="2">
    <location>
        <position position="1"/>
    </location>
</feature>
<dbReference type="Gene3D" id="1.10.340.70">
    <property type="match status" value="1"/>
</dbReference>
<dbReference type="SUPFAM" id="SSF53098">
    <property type="entry name" value="Ribonuclease H-like"/>
    <property type="match status" value="1"/>
</dbReference>